<dbReference type="Gene3D" id="2.60.40.3210">
    <property type="entry name" value="Zona pellucida, ZP-N domain"/>
    <property type="match status" value="1"/>
</dbReference>
<evidence type="ECO:0000256" key="13">
    <source>
        <dbReference type="ARBA" id="ARBA00023180"/>
    </source>
</evidence>
<keyword evidence="11" id="KW-0472">Membrane</keyword>
<dbReference type="PANTHER" id="PTHR11576:SF2">
    <property type="entry name" value="ZONA PELLUCIDA SPERM-BINDING PROTEIN 3"/>
    <property type="match status" value="1"/>
</dbReference>
<dbReference type="Ensembl" id="ENSLACT00000002100.1">
    <property type="protein sequence ID" value="ENSLACP00000002084.1"/>
    <property type="gene ID" value="ENSLACG00000001864.1"/>
</dbReference>
<comment type="PTM">
    <text evidence="14">Proteolytically cleaved before the transmembrane segment to yield the secreted ectodomain incorporated in the zona pellucida.</text>
</comment>
<dbReference type="Pfam" id="PF00100">
    <property type="entry name" value="Zona_pellucida"/>
    <property type="match status" value="1"/>
</dbReference>
<dbReference type="GO" id="GO:0035803">
    <property type="term" value="P:egg coat formation"/>
    <property type="evidence" value="ECO:0007669"/>
    <property type="project" value="UniProtKB-UniRule"/>
</dbReference>
<dbReference type="InterPro" id="IPR055355">
    <property type="entry name" value="ZP-C"/>
</dbReference>
<proteinExistence type="inferred from homology"/>
<dbReference type="EMBL" id="AFYH01207732">
    <property type="status" value="NOT_ANNOTATED_CDS"/>
    <property type="molecule type" value="Genomic_DNA"/>
</dbReference>
<dbReference type="GO" id="GO:0032190">
    <property type="term" value="F:acrosin binding"/>
    <property type="evidence" value="ECO:0007669"/>
    <property type="project" value="TreeGrafter"/>
</dbReference>
<dbReference type="OMA" id="TRQICSC"/>
<evidence type="ECO:0000256" key="7">
    <source>
        <dbReference type="ARBA" id="ARBA00022685"/>
    </source>
</evidence>
<keyword evidence="17" id="KW-1185">Reference proteome</keyword>
<dbReference type="SMART" id="SM00241">
    <property type="entry name" value="ZP"/>
    <property type="match status" value="1"/>
</dbReference>
<comment type="domain">
    <text evidence="14">The ZP domain is involved in the polymerization of the ZP proteins to form the zona pellucida.</text>
</comment>
<reference evidence="17" key="1">
    <citation type="submission" date="2011-08" db="EMBL/GenBank/DDBJ databases">
        <title>The draft genome of Latimeria chalumnae.</title>
        <authorList>
            <person name="Di Palma F."/>
            <person name="Alfoldi J."/>
            <person name="Johnson J."/>
            <person name="Berlin A."/>
            <person name="Gnerre S."/>
            <person name="Jaffe D."/>
            <person name="MacCallum I."/>
            <person name="Young S."/>
            <person name="Walker B.J."/>
            <person name="Lander E."/>
            <person name="Lindblad-Toh K."/>
        </authorList>
    </citation>
    <scope>NUCLEOTIDE SEQUENCE [LARGE SCALE GENOMIC DNA]</scope>
    <source>
        <strain evidence="17">Wild caught</strain>
    </source>
</reference>
<name>H2ZXG3_LATCH</name>
<dbReference type="InterPro" id="IPR048290">
    <property type="entry name" value="ZP_chr"/>
</dbReference>
<keyword evidence="10" id="KW-1133">Transmembrane helix</keyword>
<evidence type="ECO:0000256" key="12">
    <source>
        <dbReference type="ARBA" id="ARBA00023157"/>
    </source>
</evidence>
<keyword evidence="5 14" id="KW-0964">Secreted</keyword>
<dbReference type="Gene3D" id="2.60.40.4100">
    <property type="entry name" value="Zona pellucida, ZP-C domain"/>
    <property type="match status" value="1"/>
</dbReference>
<feature type="domain" description="ZP" evidence="15">
    <location>
        <begin position="6"/>
        <end position="264"/>
    </location>
</feature>
<evidence type="ECO:0000259" key="15">
    <source>
        <dbReference type="PROSITE" id="PS51034"/>
    </source>
</evidence>
<dbReference type="FunFam" id="2.60.40.3210:FF:000001">
    <property type="entry name" value="Zona pellucida sperm-binding protein 3"/>
    <property type="match status" value="1"/>
</dbReference>
<evidence type="ECO:0000256" key="8">
    <source>
        <dbReference type="ARBA" id="ARBA00022692"/>
    </source>
</evidence>
<dbReference type="eggNOG" id="ENOG502QSZF">
    <property type="taxonomic scope" value="Eukaryota"/>
</dbReference>
<evidence type="ECO:0000256" key="4">
    <source>
        <dbReference type="ARBA" id="ARBA00022475"/>
    </source>
</evidence>
<organism evidence="16 17">
    <name type="scientific">Latimeria chalumnae</name>
    <name type="common">Coelacanth</name>
    <dbReference type="NCBI Taxonomy" id="7897"/>
    <lineage>
        <taxon>Eukaryota</taxon>
        <taxon>Metazoa</taxon>
        <taxon>Chordata</taxon>
        <taxon>Craniata</taxon>
        <taxon>Vertebrata</taxon>
        <taxon>Euteleostomi</taxon>
        <taxon>Coelacanthiformes</taxon>
        <taxon>Coelacanthidae</taxon>
        <taxon>Latimeria</taxon>
    </lineage>
</organism>
<protein>
    <recommendedName>
        <fullName evidence="3 14">Zona pellucida sperm-binding protein 3</fullName>
    </recommendedName>
</protein>
<evidence type="ECO:0000256" key="1">
    <source>
        <dbReference type="ARBA" id="ARBA00004498"/>
    </source>
</evidence>
<keyword evidence="4 14" id="KW-1003">Cell membrane</keyword>
<evidence type="ECO:0000256" key="3">
    <source>
        <dbReference type="ARBA" id="ARBA00017980"/>
    </source>
</evidence>
<dbReference type="InterPro" id="IPR042235">
    <property type="entry name" value="ZP-C_dom"/>
</dbReference>
<dbReference type="Proteomes" id="UP000008672">
    <property type="component" value="Unassembled WGS sequence"/>
</dbReference>
<keyword evidence="12 14" id="KW-1015">Disulfide bond</keyword>
<dbReference type="PRINTS" id="PR00023">
    <property type="entry name" value="ZPELLUCIDA"/>
</dbReference>
<dbReference type="EMBL" id="AFYH01207734">
    <property type="status" value="NOT_ANNOTATED_CDS"/>
    <property type="molecule type" value="Genomic_DNA"/>
</dbReference>
<dbReference type="GeneTree" id="ENSGT01030000234567"/>
<dbReference type="STRING" id="7897.ENSLACP00000002084"/>
<gene>
    <name evidence="16" type="primary">LOC102346338</name>
</gene>
<dbReference type="InterPro" id="IPR001507">
    <property type="entry name" value="ZP_dom"/>
</dbReference>
<dbReference type="InterPro" id="IPR055356">
    <property type="entry name" value="ZP-N"/>
</dbReference>
<dbReference type="GO" id="GO:0035805">
    <property type="term" value="C:egg coat"/>
    <property type="evidence" value="ECO:0007669"/>
    <property type="project" value="UniProtKB-SubCell"/>
</dbReference>
<dbReference type="FunFam" id="2.60.40.4100:FF:000002">
    <property type="entry name" value="Zona pellucida sperm-binding protein 3"/>
    <property type="match status" value="1"/>
</dbReference>
<dbReference type="AlphaFoldDB" id="H2ZXG3"/>
<comment type="subcellular location">
    <subcellularLocation>
        <location evidence="1">Secreted</location>
        <location evidence="1">Extracellular space</location>
        <location evidence="1">Extracellular matrix</location>
    </subcellularLocation>
    <subcellularLocation>
        <location evidence="14">Zona pellucida</location>
    </subcellularLocation>
    <subcellularLocation>
        <location evidence="14">Cell membrane</location>
        <topology evidence="14">Single-pass type I membrane protein</topology>
    </subcellularLocation>
</comment>
<evidence type="ECO:0000313" key="16">
    <source>
        <dbReference type="Ensembl" id="ENSLACP00000002084.1"/>
    </source>
</evidence>
<keyword evidence="6 14" id="KW-0272">Extracellular matrix</keyword>
<dbReference type="GO" id="GO:0007339">
    <property type="term" value="P:binding of sperm to zona pellucida"/>
    <property type="evidence" value="ECO:0007669"/>
    <property type="project" value="UniProtKB-UniRule"/>
</dbReference>
<reference evidence="16" key="3">
    <citation type="submission" date="2025-09" db="UniProtKB">
        <authorList>
            <consortium name="Ensembl"/>
        </authorList>
    </citation>
    <scope>IDENTIFICATION</scope>
</reference>
<dbReference type="GO" id="GO:0035804">
    <property type="term" value="F:structural constituent of egg coat"/>
    <property type="evidence" value="ECO:0007669"/>
    <property type="project" value="UniProtKB-UniRule"/>
</dbReference>
<dbReference type="GO" id="GO:0005886">
    <property type="term" value="C:plasma membrane"/>
    <property type="evidence" value="ECO:0007669"/>
    <property type="project" value="UniProtKB-SubCell"/>
</dbReference>
<evidence type="ECO:0000256" key="10">
    <source>
        <dbReference type="ARBA" id="ARBA00022989"/>
    </source>
</evidence>
<comment type="similarity">
    <text evidence="2 14">Belongs to the ZP domain family. ZPC subfamily.</text>
</comment>
<keyword evidence="7 14" id="KW-0165">Cleavage on pair of basic residues</keyword>
<evidence type="ECO:0000256" key="6">
    <source>
        <dbReference type="ARBA" id="ARBA00022530"/>
    </source>
</evidence>
<evidence type="ECO:0000256" key="9">
    <source>
        <dbReference type="ARBA" id="ARBA00022729"/>
    </source>
</evidence>
<evidence type="ECO:0000256" key="14">
    <source>
        <dbReference type="RuleBase" id="RU367066"/>
    </source>
</evidence>
<keyword evidence="8" id="KW-0812">Transmembrane</keyword>
<dbReference type="PROSITE" id="PS00682">
    <property type="entry name" value="ZP_1"/>
    <property type="match status" value="1"/>
</dbReference>
<evidence type="ECO:0000256" key="11">
    <source>
        <dbReference type="ARBA" id="ARBA00023136"/>
    </source>
</evidence>
<dbReference type="PANTHER" id="PTHR11576">
    <property type="entry name" value="ZONA PELLUCIDA SPERM-BINDING PROTEIN 3"/>
    <property type="match status" value="1"/>
</dbReference>
<accession>H2ZXG3</accession>
<dbReference type="Pfam" id="PF23344">
    <property type="entry name" value="ZP-N"/>
    <property type="match status" value="1"/>
</dbReference>
<evidence type="ECO:0000256" key="2">
    <source>
        <dbReference type="ARBA" id="ARBA00006735"/>
    </source>
</evidence>
<dbReference type="InterPro" id="IPR017977">
    <property type="entry name" value="ZP_dom_CS"/>
</dbReference>
<comment type="function">
    <text evidence="14">Component of the zona pellucida, an extracellular matrix surrounding oocytes which mediates sperm binding, induction of the acrosome reaction and prevents post-fertilization polyspermy. The zona pellucida is composed of 3 to 4 glycoproteins, ZP1, ZP2, ZP3, and ZP4. ZP3 is essential for sperm binding and zona matrix formation.</text>
</comment>
<evidence type="ECO:0000313" key="17">
    <source>
        <dbReference type="Proteomes" id="UP000008672"/>
    </source>
</evidence>
<dbReference type="HOGENOM" id="CLU_047091_3_1_1"/>
<dbReference type="PROSITE" id="PS51034">
    <property type="entry name" value="ZP_2"/>
    <property type="match status" value="1"/>
</dbReference>
<keyword evidence="9 14" id="KW-0732">Signal</keyword>
<reference evidence="16" key="2">
    <citation type="submission" date="2025-08" db="UniProtKB">
        <authorList>
            <consortium name="Ensembl"/>
        </authorList>
    </citation>
    <scope>IDENTIFICATION</scope>
</reference>
<evidence type="ECO:0000256" key="5">
    <source>
        <dbReference type="ARBA" id="ARBA00022525"/>
    </source>
</evidence>
<dbReference type="GO" id="GO:2000344">
    <property type="term" value="P:positive regulation of acrosome reaction"/>
    <property type="evidence" value="ECO:0007669"/>
    <property type="project" value="UniProtKB-UniRule"/>
</dbReference>
<sequence length="328" mass="36826">PVVLVKCHESSVVVTVQRDLFGTGYMVKPSDLTLGAVCKPMLQARQATNITFNESLQDCGSTLQMTMEHLIYKNFLLYVPRPVGGILRSNRLSFPIECRYPRKGTVSNGIVTPTWIPFTSTKLVEERLSFSLRLMDDKWNIRTSNTFSLGDVIYIEASVNTGNHMPLRLFINSCVATLTPDEQSKPSYSIIDNFGCLADSRNEEAVSSFYPRAEPNKLRFSLASFKFYNYPSKLIYMTCHLKVASLEEAPDAWNKACFFKRSNQRWTAVEGVEEVCNCCETGQCDFPRGKREDGSGKCNSSRTLLPFFPFTKESYVTVGPLLILGSSG</sequence>
<keyword evidence="13" id="KW-0325">Glycoprotein</keyword>
<dbReference type="EMBL" id="AFYH01207733">
    <property type="status" value="NOT_ANNOTATED_CDS"/>
    <property type="molecule type" value="Genomic_DNA"/>
</dbReference>
<dbReference type="InParanoid" id="H2ZXG3"/>